<evidence type="ECO:0008006" key="4">
    <source>
        <dbReference type="Google" id="ProtNLM"/>
    </source>
</evidence>
<organism evidence="2 3">
    <name type="scientific">Pseudofulvimonas gallinarii</name>
    <dbReference type="NCBI Taxonomy" id="634155"/>
    <lineage>
        <taxon>Bacteria</taxon>
        <taxon>Pseudomonadati</taxon>
        <taxon>Pseudomonadota</taxon>
        <taxon>Gammaproteobacteria</taxon>
        <taxon>Lysobacterales</taxon>
        <taxon>Rhodanobacteraceae</taxon>
        <taxon>Pseudofulvimonas</taxon>
    </lineage>
</organism>
<dbReference type="EMBL" id="SMAF01000002">
    <property type="protein sequence ID" value="TCT00655.1"/>
    <property type="molecule type" value="Genomic_DNA"/>
</dbReference>
<sequence>MIAVMSRILHTVLALCLAAPLPACPLVEVAVLDADPGLQGAESSLARMDDGFVLTWQSRLGGNEAALRFRHLSPEGRNRASGEIARGSGWFLNGADFPSLQVLDNGDWIAHWLERTGAGRYSYDIRTTRSQDRGESWSAPVTLHDDGTASEHGFVAWVPAGEDGAWATWLDGRETVVAESRAGEGGHAHGHGAAGGAMTLRVARLSRDGVIGGELLDDRVCDCCQTAAARAGTSTLVVYRDRSDDEVRDIHLRRHDGRRWLPAQPLFAEGWRIAGCPVNGPALAARGRHAVAAAYSEAGGTPAVRLRRSSDAGASWSEAVDVVVGDTLGRLHLAVFDDGRALLSRIDTDGGDAILRLSLHGRHGEVLSQCDVARRKASQLAGFPRMAVGGQGGMLSWTEAVGGQPQVRVATLRVPADGSEAQESP</sequence>
<dbReference type="SUPFAM" id="SSF50939">
    <property type="entry name" value="Sialidases"/>
    <property type="match status" value="1"/>
</dbReference>
<evidence type="ECO:0000313" key="2">
    <source>
        <dbReference type="EMBL" id="TCT00655.1"/>
    </source>
</evidence>
<name>A0A4S3KSG5_9GAMM</name>
<feature type="chain" id="PRO_5030100252" description="BNR repeat protein" evidence="1">
    <location>
        <begin position="24"/>
        <end position="425"/>
    </location>
</feature>
<accession>A0A4S3KSG5</accession>
<dbReference type="Proteomes" id="UP000294599">
    <property type="component" value="Unassembled WGS sequence"/>
</dbReference>
<dbReference type="AlphaFoldDB" id="A0A4S3KSG5"/>
<protein>
    <recommendedName>
        <fullName evidence="4">BNR repeat protein</fullName>
    </recommendedName>
</protein>
<dbReference type="Gene3D" id="2.120.10.10">
    <property type="match status" value="1"/>
</dbReference>
<reference evidence="2 3" key="1">
    <citation type="submission" date="2019-03" db="EMBL/GenBank/DDBJ databases">
        <title>Genomic Encyclopedia of Type Strains, Phase IV (KMG-IV): sequencing the most valuable type-strain genomes for metagenomic binning, comparative biology and taxonomic classification.</title>
        <authorList>
            <person name="Goeker M."/>
        </authorList>
    </citation>
    <scope>NUCLEOTIDE SEQUENCE [LARGE SCALE GENOMIC DNA]</scope>
    <source>
        <strain evidence="2 3">DSM 21944</strain>
    </source>
</reference>
<evidence type="ECO:0000256" key="1">
    <source>
        <dbReference type="SAM" id="SignalP"/>
    </source>
</evidence>
<dbReference type="InterPro" id="IPR036278">
    <property type="entry name" value="Sialidase_sf"/>
</dbReference>
<keyword evidence="1" id="KW-0732">Signal</keyword>
<dbReference type="CDD" id="cd15482">
    <property type="entry name" value="Sialidase_non-viral"/>
    <property type="match status" value="1"/>
</dbReference>
<evidence type="ECO:0000313" key="3">
    <source>
        <dbReference type="Proteomes" id="UP000294599"/>
    </source>
</evidence>
<keyword evidence="3" id="KW-1185">Reference proteome</keyword>
<proteinExistence type="predicted"/>
<feature type="signal peptide" evidence="1">
    <location>
        <begin position="1"/>
        <end position="23"/>
    </location>
</feature>
<comment type="caution">
    <text evidence="2">The sequence shown here is derived from an EMBL/GenBank/DDBJ whole genome shotgun (WGS) entry which is preliminary data.</text>
</comment>
<gene>
    <name evidence="2" type="ORF">EDC25_10219</name>
</gene>